<reference evidence="3 4" key="1">
    <citation type="journal article" date="2013" name="Curr. Biol.">
        <title>The Genome of the Foraminiferan Reticulomyxa filosa.</title>
        <authorList>
            <person name="Glockner G."/>
            <person name="Hulsmann N."/>
            <person name="Schleicher M."/>
            <person name="Noegel A.A."/>
            <person name="Eichinger L."/>
            <person name="Gallinger C."/>
            <person name="Pawlowski J."/>
            <person name="Sierra R."/>
            <person name="Euteneuer U."/>
            <person name="Pillet L."/>
            <person name="Moustafa A."/>
            <person name="Platzer M."/>
            <person name="Groth M."/>
            <person name="Szafranski K."/>
            <person name="Schliwa M."/>
        </authorList>
    </citation>
    <scope>NUCLEOTIDE SEQUENCE [LARGE SCALE GENOMIC DNA]</scope>
</reference>
<dbReference type="Gene3D" id="1.10.555.10">
    <property type="entry name" value="Rho GTPase activation protein"/>
    <property type="match status" value="1"/>
</dbReference>
<sequence length="471" mass="54557">TCEREYAEICDRKKISDKGLKKSKNEAAKLRKETSDAAEAVVKARKKSSEKEAGGYKVNDPNNRGPNILQKFGKAKSPQDKGKSSQDADYVKAKNVEKQFQVAVGKYNMELRKYNEEYEKWKQEVINTEHFRIESMMTVFNQLVSKQKQIQNDKKLGLLQHDITVTIDKLKPQHELEKFKKKFSVVQWKNAMRLFNSIEKHGKYCPMEEQKVTLDLEYRDVFLSIEDAMAVTKEMNANATIPYIIPMLCEKVKELDGFYTEGIFRVSASALDVRKLRNKDFTFDEQNVHIFANCLKEWLRSLEGKKKKKNANKLCTFMKIITYLFVWTNQTDPLIPELYYDFCVEMAKKGKLDKGQFEVFFSQLPAVNRETLKYLVNFLRELIQPQHIKVTLMGIENIAIVFGPTLLRTETLASFFLCCFVSCTYLSYPCTRPTVIFCPIINTKLKLKDPATAMLNTQAEKNFVIALIEKS</sequence>
<dbReference type="PANTHER" id="PTHR45876">
    <property type="entry name" value="FI04035P"/>
    <property type="match status" value="1"/>
</dbReference>
<dbReference type="Pfam" id="PF00620">
    <property type="entry name" value="RhoGAP"/>
    <property type="match status" value="2"/>
</dbReference>
<dbReference type="GO" id="GO:0005737">
    <property type="term" value="C:cytoplasm"/>
    <property type="evidence" value="ECO:0007669"/>
    <property type="project" value="TreeGrafter"/>
</dbReference>
<keyword evidence="4" id="KW-1185">Reference proteome</keyword>
<dbReference type="SMART" id="SM00324">
    <property type="entry name" value="RhoGAP"/>
    <property type="match status" value="1"/>
</dbReference>
<protein>
    <submittedName>
        <fullName evidence="3">RhoGAP domain-containing protein</fullName>
    </submittedName>
</protein>
<organism evidence="3 4">
    <name type="scientific">Reticulomyxa filosa</name>
    <dbReference type="NCBI Taxonomy" id="46433"/>
    <lineage>
        <taxon>Eukaryota</taxon>
        <taxon>Sar</taxon>
        <taxon>Rhizaria</taxon>
        <taxon>Retaria</taxon>
        <taxon>Foraminifera</taxon>
        <taxon>Monothalamids</taxon>
        <taxon>Reticulomyxidae</taxon>
        <taxon>Reticulomyxa</taxon>
    </lineage>
</organism>
<feature type="domain" description="Rho-GAP" evidence="2">
    <location>
        <begin position="223"/>
        <end position="471"/>
    </location>
</feature>
<evidence type="ECO:0000259" key="2">
    <source>
        <dbReference type="PROSITE" id="PS50238"/>
    </source>
</evidence>
<dbReference type="GO" id="GO:0007165">
    <property type="term" value="P:signal transduction"/>
    <property type="evidence" value="ECO:0007669"/>
    <property type="project" value="InterPro"/>
</dbReference>
<dbReference type="AlphaFoldDB" id="X6MEW5"/>
<evidence type="ECO:0000313" key="3">
    <source>
        <dbReference type="EMBL" id="ETO11942.1"/>
    </source>
</evidence>
<dbReference type="PROSITE" id="PS50238">
    <property type="entry name" value="RHOGAP"/>
    <property type="match status" value="1"/>
</dbReference>
<dbReference type="SUPFAM" id="SSF48350">
    <property type="entry name" value="GTPase activation domain, GAP"/>
    <property type="match status" value="1"/>
</dbReference>
<dbReference type="Proteomes" id="UP000023152">
    <property type="component" value="Unassembled WGS sequence"/>
</dbReference>
<evidence type="ECO:0000256" key="1">
    <source>
        <dbReference type="SAM" id="MobiDB-lite"/>
    </source>
</evidence>
<dbReference type="InterPro" id="IPR008936">
    <property type="entry name" value="Rho_GTPase_activation_prot"/>
</dbReference>
<comment type="caution">
    <text evidence="3">The sequence shown here is derived from an EMBL/GenBank/DDBJ whole genome shotgun (WGS) entry which is preliminary data.</text>
</comment>
<evidence type="ECO:0000313" key="4">
    <source>
        <dbReference type="Proteomes" id="UP000023152"/>
    </source>
</evidence>
<gene>
    <name evidence="3" type="ORF">RFI_25434</name>
</gene>
<feature type="compositionally biased region" description="Basic and acidic residues" evidence="1">
    <location>
        <begin position="77"/>
        <end position="90"/>
    </location>
</feature>
<feature type="compositionally biased region" description="Basic and acidic residues" evidence="1">
    <location>
        <begin position="20"/>
        <end position="35"/>
    </location>
</feature>
<dbReference type="InterPro" id="IPR000198">
    <property type="entry name" value="RhoGAP_dom"/>
</dbReference>
<name>X6MEW5_RETFI</name>
<dbReference type="EMBL" id="ASPP01021872">
    <property type="protein sequence ID" value="ETO11942.1"/>
    <property type="molecule type" value="Genomic_DNA"/>
</dbReference>
<feature type="non-terminal residue" evidence="3">
    <location>
        <position position="1"/>
    </location>
</feature>
<dbReference type="GO" id="GO:0005096">
    <property type="term" value="F:GTPase activator activity"/>
    <property type="evidence" value="ECO:0007669"/>
    <property type="project" value="TreeGrafter"/>
</dbReference>
<dbReference type="OrthoDB" id="437889at2759"/>
<proteinExistence type="predicted"/>
<accession>X6MEW5</accession>
<dbReference type="PANTHER" id="PTHR45876:SF8">
    <property type="entry name" value="FI04035P"/>
    <property type="match status" value="1"/>
</dbReference>
<feature type="region of interest" description="Disordered" evidence="1">
    <location>
        <begin position="20"/>
        <end position="90"/>
    </location>
</feature>